<dbReference type="InterPro" id="IPR009492">
    <property type="entry name" value="TniQ"/>
</dbReference>
<protein>
    <submittedName>
        <fullName evidence="2">TniQ family protein</fullName>
    </submittedName>
</protein>
<evidence type="ECO:0000313" key="2">
    <source>
        <dbReference type="EMBL" id="MBH8578329.1"/>
    </source>
</evidence>
<keyword evidence="3" id="KW-1185">Reference proteome</keyword>
<accession>A0A8J7LLF3</accession>
<dbReference type="PROSITE" id="PS50943">
    <property type="entry name" value="HTH_CROC1"/>
    <property type="match status" value="1"/>
</dbReference>
<dbReference type="InterPro" id="IPR001387">
    <property type="entry name" value="Cro/C1-type_HTH"/>
</dbReference>
<gene>
    <name evidence="2" type="ORF">I8752_36410</name>
</gene>
<evidence type="ECO:0000313" key="3">
    <source>
        <dbReference type="Proteomes" id="UP000662314"/>
    </source>
</evidence>
<dbReference type="Pfam" id="PF06527">
    <property type="entry name" value="TniQ"/>
    <property type="match status" value="1"/>
</dbReference>
<proteinExistence type="predicted"/>
<dbReference type="EMBL" id="JAECZA010000322">
    <property type="protein sequence ID" value="MBH8578329.1"/>
    <property type="molecule type" value="Genomic_DNA"/>
</dbReference>
<reference evidence="2 3" key="1">
    <citation type="journal article" date="2021" name="Int. J. Syst. Evol. Microbiol.">
        <title>Amazonocrinis nigriterrae gen. nov., sp. nov., Atlanticothrix silvestris gen. nov., sp. nov. and Dendronalium phyllosphericum gen. nov., sp. nov., nostocacean cyanobacteria from Brazilian environments.</title>
        <authorList>
            <person name="Alvarenga D.O."/>
            <person name="Andreote A.P.D."/>
            <person name="Branco L.H.Z."/>
            <person name="Delbaje E."/>
            <person name="Cruz R.B."/>
            <person name="Varani A.M."/>
            <person name="Fiore M.F."/>
        </authorList>
    </citation>
    <scope>NUCLEOTIDE SEQUENCE [LARGE SCALE GENOMIC DNA]</scope>
    <source>
        <strain evidence="2 3">CENA369</strain>
    </source>
</reference>
<dbReference type="RefSeq" id="WP_214436995.1">
    <property type="nucleotide sequence ID" value="NZ_CAWPUQ010000262.1"/>
</dbReference>
<dbReference type="Gene3D" id="1.10.260.40">
    <property type="entry name" value="lambda repressor-like DNA-binding domains"/>
    <property type="match status" value="1"/>
</dbReference>
<dbReference type="Proteomes" id="UP000662314">
    <property type="component" value="Unassembled WGS sequence"/>
</dbReference>
<dbReference type="AlphaFoldDB" id="A0A8J7LLF3"/>
<comment type="caution">
    <text evidence="2">The sequence shown here is derived from an EMBL/GenBank/DDBJ whole genome shotgun (WGS) entry which is preliminary data.</text>
</comment>
<dbReference type="GO" id="GO:0003677">
    <property type="term" value="F:DNA binding"/>
    <property type="evidence" value="ECO:0007669"/>
    <property type="project" value="InterPro"/>
</dbReference>
<feature type="domain" description="HTH cro/C1-type" evidence="1">
    <location>
        <begin position="260"/>
        <end position="302"/>
    </location>
</feature>
<name>A0A8J7LLF3_9NOST</name>
<evidence type="ECO:0000259" key="1">
    <source>
        <dbReference type="PROSITE" id="PS50943"/>
    </source>
</evidence>
<dbReference type="CDD" id="cd00093">
    <property type="entry name" value="HTH_XRE"/>
    <property type="match status" value="1"/>
</dbReference>
<dbReference type="InterPro" id="IPR010982">
    <property type="entry name" value="Lambda_DNA-bd_dom_sf"/>
</dbReference>
<sequence length="452" mass="52121">MDTNDLYNLKEPSTPLRSRLYHIEPIGIGTSLVESLTSYIARLAEAHCLFPGVLLERELAPILNKAYGSTNLDKIYPFTGALNGTGVMAADLIQAIQKLTLSNNLQFLTLITWSKVFPFRNLLCSARAWCPYCYQDNYIKSQIVYEPLLWSLNVVKICLHHKQKLYYNCHHCHQKNYVLAWKSRPGYCSKCLRWLGLPFDAQLSDRKDSNEDELKFEIWTAKTVGDLLAKSPYLTFAPLKENIAKSLCAYVSKVAEGNIAEFARQLQIPRNTVWLWCKGQNLPSINTLLYICYCLKISLLDFFKLEEDLVNSPQSLRLPVPQMKSSRRLAIKRFDADKVKQNLEAVLESHECPAPSMEEVARRLKCDRRTILRHFPDLCHAISARYLNAKKATFEQNIEQSCKEIRYITQKLHNQGIYPSEKRVSEQMTMPGYLRYPKVRLALQEIRCQLGK</sequence>
<organism evidence="2 3">
    <name type="scientific">Dendronalium phyllosphericum CENA369</name>
    <dbReference type="NCBI Taxonomy" id="1725256"/>
    <lineage>
        <taxon>Bacteria</taxon>
        <taxon>Bacillati</taxon>
        <taxon>Cyanobacteriota</taxon>
        <taxon>Cyanophyceae</taxon>
        <taxon>Nostocales</taxon>
        <taxon>Nostocaceae</taxon>
        <taxon>Dendronalium</taxon>
        <taxon>Dendronalium phyllosphericum</taxon>
    </lineage>
</organism>
<dbReference type="SUPFAM" id="SSF47413">
    <property type="entry name" value="lambda repressor-like DNA-binding domains"/>
    <property type="match status" value="1"/>
</dbReference>